<comment type="caution">
    <text evidence="1">The sequence shown here is derived from an EMBL/GenBank/DDBJ whole genome shotgun (WGS) entry which is preliminary data.</text>
</comment>
<keyword evidence="2" id="KW-1185">Reference proteome</keyword>
<protein>
    <submittedName>
        <fullName evidence="1">Uncharacterized protein</fullName>
    </submittedName>
</protein>
<evidence type="ECO:0000313" key="2">
    <source>
        <dbReference type="Proteomes" id="UP000638570"/>
    </source>
</evidence>
<dbReference type="EMBL" id="JAERTZ010000006">
    <property type="protein sequence ID" value="MBL1376267.1"/>
    <property type="molecule type" value="Genomic_DNA"/>
</dbReference>
<accession>A0ABS1QNS5</accession>
<sequence>MNKERRFVVQENVGGRWITLAKIDCPDKTAAHLADLKAVAPELEPGQRYRVIREGGGV</sequence>
<organism evidence="1 2">
    <name type="scientific">Zobellella iuensis</name>
    <dbReference type="NCBI Taxonomy" id="2803811"/>
    <lineage>
        <taxon>Bacteria</taxon>
        <taxon>Pseudomonadati</taxon>
        <taxon>Pseudomonadota</taxon>
        <taxon>Gammaproteobacteria</taxon>
        <taxon>Aeromonadales</taxon>
        <taxon>Aeromonadaceae</taxon>
        <taxon>Zobellella</taxon>
    </lineage>
</organism>
<name>A0ABS1QNS5_9GAMM</name>
<reference evidence="2" key="1">
    <citation type="submission" date="2021-01" db="EMBL/GenBank/DDBJ databases">
        <title>Genome public.</title>
        <authorList>
            <person name="Liu C."/>
            <person name="Sun Q."/>
        </authorList>
    </citation>
    <scope>NUCLEOTIDE SEQUENCE [LARGE SCALE GENOMIC DNA]</scope>
    <source>
        <strain evidence="2">CGMCC 1.18722</strain>
    </source>
</reference>
<gene>
    <name evidence="1" type="ORF">JKV55_02830</name>
</gene>
<dbReference type="RefSeq" id="WP_202082234.1">
    <property type="nucleotide sequence ID" value="NZ_JAERTZ010000006.1"/>
</dbReference>
<evidence type="ECO:0000313" key="1">
    <source>
        <dbReference type="EMBL" id="MBL1376267.1"/>
    </source>
</evidence>
<dbReference type="Proteomes" id="UP000638570">
    <property type="component" value="Unassembled WGS sequence"/>
</dbReference>
<proteinExistence type="predicted"/>